<evidence type="ECO:0000256" key="2">
    <source>
        <dbReference type="ARBA" id="ARBA00006370"/>
    </source>
</evidence>
<evidence type="ECO:0000313" key="6">
    <source>
        <dbReference type="Proteomes" id="UP001497382"/>
    </source>
</evidence>
<dbReference type="PANTHER" id="PTHR11306:SF68">
    <property type="entry name" value="NPC INTRACELLULAR CHOLESTEROL TRANSPORTER 2"/>
    <property type="match status" value="1"/>
</dbReference>
<dbReference type="GO" id="GO:0032934">
    <property type="term" value="F:sterol binding"/>
    <property type="evidence" value="ECO:0007669"/>
    <property type="project" value="InterPro"/>
</dbReference>
<keyword evidence="3" id="KW-0964">Secreted</keyword>
<gene>
    <name evidence="5" type="ORF">LARSCL_LOCUS13925</name>
</gene>
<evidence type="ECO:0000256" key="3">
    <source>
        <dbReference type="ARBA" id="ARBA00022525"/>
    </source>
</evidence>
<organism evidence="5 6">
    <name type="scientific">Larinioides sclopetarius</name>
    <dbReference type="NCBI Taxonomy" id="280406"/>
    <lineage>
        <taxon>Eukaryota</taxon>
        <taxon>Metazoa</taxon>
        <taxon>Ecdysozoa</taxon>
        <taxon>Arthropoda</taxon>
        <taxon>Chelicerata</taxon>
        <taxon>Arachnida</taxon>
        <taxon>Araneae</taxon>
        <taxon>Araneomorphae</taxon>
        <taxon>Entelegynae</taxon>
        <taxon>Araneoidea</taxon>
        <taxon>Araneidae</taxon>
        <taxon>Larinioides</taxon>
    </lineage>
</organism>
<feature type="domain" description="MD-2-related lipid-recognition" evidence="4">
    <location>
        <begin position="9"/>
        <end position="136"/>
    </location>
</feature>
<dbReference type="SMART" id="SM00737">
    <property type="entry name" value="ML"/>
    <property type="match status" value="1"/>
</dbReference>
<comment type="similarity">
    <text evidence="2">Belongs to the NPC2 family.</text>
</comment>
<dbReference type="SUPFAM" id="SSF81296">
    <property type="entry name" value="E set domains"/>
    <property type="match status" value="1"/>
</dbReference>
<proteinExistence type="inferred from homology"/>
<reference evidence="5 6" key="1">
    <citation type="submission" date="2024-04" db="EMBL/GenBank/DDBJ databases">
        <authorList>
            <person name="Rising A."/>
            <person name="Reimegard J."/>
            <person name="Sonavane S."/>
            <person name="Akerstrom W."/>
            <person name="Nylinder S."/>
            <person name="Hedman E."/>
            <person name="Kallberg Y."/>
        </authorList>
    </citation>
    <scope>NUCLEOTIDE SEQUENCE [LARGE SCALE GENOMIC DNA]</scope>
</reference>
<dbReference type="AlphaFoldDB" id="A0AAV2AP73"/>
<sequence length="141" mass="15980">MKGVYGLNITDCGSSEKVKIHEISVSQCEDEDICPLFRGNTTFLTIRFEVPSEVKNVTAAVHGTLGDRDKFISFPYKHRNACKEELGLKCPLIPGEIHNYKTPVEILKMYPKVKAVVKWELKEKRKKNLICILIPACVVDM</sequence>
<comment type="caution">
    <text evidence="5">The sequence shown here is derived from an EMBL/GenBank/DDBJ whole genome shotgun (WGS) entry which is preliminary data.</text>
</comment>
<dbReference type="Proteomes" id="UP001497382">
    <property type="component" value="Unassembled WGS sequence"/>
</dbReference>
<dbReference type="PANTHER" id="PTHR11306">
    <property type="entry name" value="NIEMANN PICK TYPE C2 PROTEIN NPC2-RELATED"/>
    <property type="match status" value="1"/>
</dbReference>
<name>A0AAV2AP73_9ARAC</name>
<keyword evidence="6" id="KW-1185">Reference proteome</keyword>
<dbReference type="InterPro" id="IPR039670">
    <property type="entry name" value="NPC2-like"/>
</dbReference>
<dbReference type="GO" id="GO:0005576">
    <property type="term" value="C:extracellular region"/>
    <property type="evidence" value="ECO:0007669"/>
    <property type="project" value="UniProtKB-SubCell"/>
</dbReference>
<dbReference type="InterPro" id="IPR003172">
    <property type="entry name" value="ML_dom"/>
</dbReference>
<dbReference type="FunFam" id="2.60.40.770:FF:000001">
    <property type="entry name" value="NPC intracellular cholesterol transporter 2"/>
    <property type="match status" value="1"/>
</dbReference>
<accession>A0AAV2AP73</accession>
<evidence type="ECO:0000259" key="4">
    <source>
        <dbReference type="SMART" id="SM00737"/>
    </source>
</evidence>
<evidence type="ECO:0000313" key="5">
    <source>
        <dbReference type="EMBL" id="CAL1285796.1"/>
    </source>
</evidence>
<evidence type="ECO:0000256" key="1">
    <source>
        <dbReference type="ARBA" id="ARBA00004613"/>
    </source>
</evidence>
<dbReference type="Gene3D" id="2.60.40.770">
    <property type="match status" value="1"/>
</dbReference>
<dbReference type="InterPro" id="IPR014756">
    <property type="entry name" value="Ig_E-set"/>
</dbReference>
<dbReference type="Pfam" id="PF02221">
    <property type="entry name" value="E1_DerP2_DerF2"/>
    <property type="match status" value="1"/>
</dbReference>
<comment type="subcellular location">
    <subcellularLocation>
        <location evidence="1">Secreted</location>
    </subcellularLocation>
</comment>
<protein>
    <recommendedName>
        <fullName evidence="4">MD-2-related lipid-recognition domain-containing protein</fullName>
    </recommendedName>
</protein>
<dbReference type="GO" id="GO:0015918">
    <property type="term" value="P:sterol transport"/>
    <property type="evidence" value="ECO:0007669"/>
    <property type="project" value="InterPro"/>
</dbReference>
<dbReference type="EMBL" id="CAXIEN010000195">
    <property type="protein sequence ID" value="CAL1285796.1"/>
    <property type="molecule type" value="Genomic_DNA"/>
</dbReference>